<dbReference type="Gene3D" id="2.40.50.100">
    <property type="match status" value="1"/>
</dbReference>
<comment type="caution">
    <text evidence="5">The sequence shown here is derived from an EMBL/GenBank/DDBJ whole genome shotgun (WGS) entry which is preliminary data.</text>
</comment>
<dbReference type="InterPro" id="IPR003593">
    <property type="entry name" value="AAA+_ATPase"/>
</dbReference>
<dbReference type="FunFam" id="3.40.50.300:FF:000425">
    <property type="entry name" value="Probable ABC transporter, ATP-binding subunit"/>
    <property type="match status" value="1"/>
</dbReference>
<evidence type="ECO:0000259" key="4">
    <source>
        <dbReference type="PROSITE" id="PS50893"/>
    </source>
</evidence>
<dbReference type="GO" id="GO:0043190">
    <property type="term" value="C:ATP-binding cassette (ABC) transporter complex"/>
    <property type="evidence" value="ECO:0007669"/>
    <property type="project" value="InterPro"/>
</dbReference>
<gene>
    <name evidence="5" type="ORF">CR165_11215</name>
</gene>
<feature type="domain" description="ABC transporter" evidence="4">
    <location>
        <begin position="4"/>
        <end position="240"/>
    </location>
</feature>
<dbReference type="PROSITE" id="PS00211">
    <property type="entry name" value="ABC_TRANSPORTER_1"/>
    <property type="match status" value="1"/>
</dbReference>
<evidence type="ECO:0000256" key="3">
    <source>
        <dbReference type="ARBA" id="ARBA00022840"/>
    </source>
</evidence>
<dbReference type="GO" id="GO:0022857">
    <property type="term" value="F:transmembrane transporter activity"/>
    <property type="evidence" value="ECO:0007669"/>
    <property type="project" value="InterPro"/>
</dbReference>
<evidence type="ECO:0000313" key="5">
    <source>
        <dbReference type="EMBL" id="PWC28688.1"/>
    </source>
</evidence>
<dbReference type="GO" id="GO:0015697">
    <property type="term" value="P:quaternary ammonium group transport"/>
    <property type="evidence" value="ECO:0007669"/>
    <property type="project" value="UniProtKB-ARBA"/>
</dbReference>
<dbReference type="SMART" id="SM00382">
    <property type="entry name" value="AAA"/>
    <property type="match status" value="1"/>
</dbReference>
<name>A0A2U1V443_9PROT</name>
<dbReference type="GO" id="GO:0005524">
    <property type="term" value="F:ATP binding"/>
    <property type="evidence" value="ECO:0007669"/>
    <property type="project" value="UniProtKB-KW"/>
</dbReference>
<keyword evidence="1" id="KW-0813">Transport</keyword>
<dbReference type="InterPro" id="IPR003439">
    <property type="entry name" value="ABC_transporter-like_ATP-bd"/>
</dbReference>
<dbReference type="EMBL" id="PDOA01000006">
    <property type="protein sequence ID" value="PWC28688.1"/>
    <property type="molecule type" value="Genomic_DNA"/>
</dbReference>
<dbReference type="Pfam" id="PF08402">
    <property type="entry name" value="TOBE_2"/>
    <property type="match status" value="1"/>
</dbReference>
<dbReference type="Gene3D" id="3.40.50.300">
    <property type="entry name" value="P-loop containing nucleotide triphosphate hydrolases"/>
    <property type="match status" value="1"/>
</dbReference>
<dbReference type="Pfam" id="PF00005">
    <property type="entry name" value="ABC_tran"/>
    <property type="match status" value="1"/>
</dbReference>
<evidence type="ECO:0000256" key="2">
    <source>
        <dbReference type="ARBA" id="ARBA00022741"/>
    </source>
</evidence>
<organism evidence="5 6">
    <name type="scientific">Teichococcus aestuarii</name>
    <dbReference type="NCBI Taxonomy" id="568898"/>
    <lineage>
        <taxon>Bacteria</taxon>
        <taxon>Pseudomonadati</taxon>
        <taxon>Pseudomonadota</taxon>
        <taxon>Alphaproteobacteria</taxon>
        <taxon>Acetobacterales</taxon>
        <taxon>Roseomonadaceae</taxon>
        <taxon>Roseomonas</taxon>
    </lineage>
</organism>
<dbReference type="InterPro" id="IPR017871">
    <property type="entry name" value="ABC_transporter-like_CS"/>
</dbReference>
<dbReference type="OrthoDB" id="9802264at2"/>
<evidence type="ECO:0000256" key="1">
    <source>
        <dbReference type="ARBA" id="ARBA00022448"/>
    </source>
</evidence>
<dbReference type="AlphaFoldDB" id="A0A2U1V443"/>
<reference evidence="6" key="1">
    <citation type="submission" date="2017-10" db="EMBL/GenBank/DDBJ databases">
        <authorList>
            <person name="Toshchakov S.V."/>
            <person name="Goeva M.A."/>
        </authorList>
    </citation>
    <scope>NUCLEOTIDE SEQUENCE [LARGE SCALE GENOMIC DNA]</scope>
    <source>
        <strain evidence="6">JR1/69-1-13</strain>
    </source>
</reference>
<dbReference type="InterPro" id="IPR050093">
    <property type="entry name" value="ABC_SmlMolc_Importer"/>
</dbReference>
<dbReference type="GO" id="GO:0016887">
    <property type="term" value="F:ATP hydrolysis activity"/>
    <property type="evidence" value="ECO:0007669"/>
    <property type="project" value="InterPro"/>
</dbReference>
<dbReference type="InterPro" id="IPR027417">
    <property type="entry name" value="P-loop_NTPase"/>
</dbReference>
<dbReference type="PROSITE" id="PS50893">
    <property type="entry name" value="ABC_TRANSPORTER_2"/>
    <property type="match status" value="1"/>
</dbReference>
<accession>A0A2U1V443</accession>
<dbReference type="SUPFAM" id="SSF50331">
    <property type="entry name" value="MOP-like"/>
    <property type="match status" value="1"/>
</dbReference>
<keyword evidence="2" id="KW-0547">Nucleotide-binding</keyword>
<keyword evidence="6" id="KW-1185">Reference proteome</keyword>
<proteinExistence type="predicted"/>
<dbReference type="RefSeq" id="WP_109517083.1">
    <property type="nucleotide sequence ID" value="NZ_JBHSCH010000036.1"/>
</dbReference>
<dbReference type="InterPro" id="IPR008995">
    <property type="entry name" value="Mo/tungstate-bd_C_term_dom"/>
</dbReference>
<evidence type="ECO:0000313" key="6">
    <source>
        <dbReference type="Proteomes" id="UP000245048"/>
    </source>
</evidence>
<dbReference type="InterPro" id="IPR013611">
    <property type="entry name" value="Transp-assoc_OB_typ2"/>
</dbReference>
<protein>
    <submittedName>
        <fullName evidence="5">ABC transporter ATP-binding protein</fullName>
    </submittedName>
</protein>
<dbReference type="PANTHER" id="PTHR42781">
    <property type="entry name" value="SPERMIDINE/PUTRESCINE IMPORT ATP-BINDING PROTEIN POTA"/>
    <property type="match status" value="1"/>
</dbReference>
<sequence>MADLTIQGLTKRFGGVTAVDDVNLHVADGEFVTLLGPSGCGKSTTLAAVAGLDRADGGRIQVGGTVYFDAARGIYLPPEARSCGLVFQSYALWPHMTVADNVAFPLTLRKVAAAERKRRIDEVLALVEMERYAGRYPHELSGGQQQRVALARTLVYRPAILLLDEPLSNLDAKLRDRARAWLAELRTRLGLTTIYVTHDQIEALSLSDRIVVMNGGRIAQIGTPQEIYERPADPFVADFIGTTNFLPARVVGDAPAGGRALLELADGQRLEAVAERAAPGGSRVTLAFRPEQMQVAPPGTAPEGGSVLATRVTSRSYVGGNWQVGLELAGAALRLEARQPPAEDRLDLWLPHAGGILFRGGADVAA</sequence>
<dbReference type="Proteomes" id="UP000245048">
    <property type="component" value="Unassembled WGS sequence"/>
</dbReference>
<dbReference type="PANTHER" id="PTHR42781:SF4">
    <property type="entry name" value="SPERMIDINE_PUTRESCINE IMPORT ATP-BINDING PROTEIN POTA"/>
    <property type="match status" value="1"/>
</dbReference>
<keyword evidence="3 5" id="KW-0067">ATP-binding</keyword>
<dbReference type="SUPFAM" id="SSF52540">
    <property type="entry name" value="P-loop containing nucleoside triphosphate hydrolases"/>
    <property type="match status" value="1"/>
</dbReference>